<dbReference type="RefSeq" id="WP_111246397.1">
    <property type="nucleotide sequence ID" value="NZ_AP023358.1"/>
</dbReference>
<dbReference type="AlphaFoldDB" id="A0A2W2BCJ4"/>
<reference evidence="1 2" key="1">
    <citation type="submission" date="2018-01" db="EMBL/GenBank/DDBJ databases">
        <title>Draft genome sequence of Jishengella endophytica.</title>
        <authorList>
            <person name="Sahin N."/>
            <person name="Ay H."/>
            <person name="Saygin H."/>
        </authorList>
    </citation>
    <scope>NUCLEOTIDE SEQUENCE [LARGE SCALE GENOMIC DNA]</scope>
    <source>
        <strain evidence="1 2">DSM 45430</strain>
    </source>
</reference>
<dbReference type="Proteomes" id="UP000248627">
    <property type="component" value="Unassembled WGS sequence"/>
</dbReference>
<sequence length="160" mass="16776">MTTRTRVNPLVIWVPVSVAVLVAAFVAWIGWPAGPAQLPEGASTVDVYLISDELSKPAERGQTDGWFGGLGMPCGTDAWYVEANNTAMCAALDGPKGTIVVNTRDKQISLPDASQTALKVWATEADTDTEQHTTRVLLVQDSTAVAVVALASPATAAPVD</sequence>
<gene>
    <name evidence="1" type="ORF">C1I93_28715</name>
</gene>
<dbReference type="OrthoDB" id="3296102at2"/>
<name>A0A2W2BCJ4_9ACTN</name>
<organism evidence="1 2">
    <name type="scientific">Micromonospora endophytica</name>
    <dbReference type="NCBI Taxonomy" id="515350"/>
    <lineage>
        <taxon>Bacteria</taxon>
        <taxon>Bacillati</taxon>
        <taxon>Actinomycetota</taxon>
        <taxon>Actinomycetes</taxon>
        <taxon>Micromonosporales</taxon>
        <taxon>Micromonosporaceae</taxon>
        <taxon>Micromonospora</taxon>
    </lineage>
</organism>
<keyword evidence="2" id="KW-1185">Reference proteome</keyword>
<accession>A0A2W2BCJ4</accession>
<dbReference type="EMBL" id="POTX01000351">
    <property type="protein sequence ID" value="PZF85361.1"/>
    <property type="molecule type" value="Genomic_DNA"/>
</dbReference>
<evidence type="ECO:0000313" key="2">
    <source>
        <dbReference type="Proteomes" id="UP000248627"/>
    </source>
</evidence>
<comment type="caution">
    <text evidence="1">The sequence shown here is derived from an EMBL/GenBank/DDBJ whole genome shotgun (WGS) entry which is preliminary data.</text>
</comment>
<protein>
    <submittedName>
        <fullName evidence="1">Uncharacterized protein</fullName>
    </submittedName>
</protein>
<evidence type="ECO:0000313" key="1">
    <source>
        <dbReference type="EMBL" id="PZF85361.1"/>
    </source>
</evidence>
<proteinExistence type="predicted"/>